<keyword evidence="1" id="KW-0802">TPR repeat</keyword>
<dbReference type="KEGG" id="grs:C7S20_05005"/>
<dbReference type="PROSITE" id="PS50005">
    <property type="entry name" value="TPR"/>
    <property type="match status" value="1"/>
</dbReference>
<feature type="compositionally biased region" description="Low complexity" evidence="2">
    <location>
        <begin position="250"/>
        <end position="259"/>
    </location>
</feature>
<dbReference type="InterPro" id="IPR011990">
    <property type="entry name" value="TPR-like_helical_dom_sf"/>
</dbReference>
<dbReference type="PANTHER" id="PTHR12558">
    <property type="entry name" value="CELL DIVISION CYCLE 16,23,27"/>
    <property type="match status" value="1"/>
</dbReference>
<dbReference type="SUPFAM" id="SSF48452">
    <property type="entry name" value="TPR-like"/>
    <property type="match status" value="1"/>
</dbReference>
<evidence type="ECO:0000256" key="2">
    <source>
        <dbReference type="SAM" id="MobiDB-lite"/>
    </source>
</evidence>
<feature type="compositionally biased region" description="Basic and acidic residues" evidence="2">
    <location>
        <begin position="209"/>
        <end position="249"/>
    </location>
</feature>
<feature type="repeat" description="TPR" evidence="1">
    <location>
        <begin position="115"/>
        <end position="148"/>
    </location>
</feature>
<evidence type="ECO:0000256" key="1">
    <source>
        <dbReference type="PROSITE-ProRule" id="PRU00339"/>
    </source>
</evidence>
<dbReference type="EMBL" id="CP028136">
    <property type="protein sequence ID" value="AVR44672.1"/>
    <property type="molecule type" value="Genomic_DNA"/>
</dbReference>
<sequence length="299" mass="34697">MKEGRKVQKMKKKNKYNWILLFFIVFSANIFAQKENPEKIKKQSNNYIARAQDALSENDFAHAEAAYRQAIAKDPSNSMAKYNMGNLYYTKEKAPSATDRLKQAAKVADSKEDKHRIYHNLGNTFMKQKNYQEAVNAFEDALRNDPTDDETRYNLALAKKMLEKEKQNNKDQNQDQKNQDNKDKKDQQDQQNKDQNKDGKGGDQQNQDQKPKDEGENKKDKKEGDQNKDQEKEKGDQQKQKPGEGDKKQQQQPKPVKGQLSPQQIQNLLEAMNNEEKKVQDKINAEKAKGVKVKTEKDW</sequence>
<dbReference type="Proteomes" id="UP000241507">
    <property type="component" value="Chromosome"/>
</dbReference>
<dbReference type="SMART" id="SM00028">
    <property type="entry name" value="TPR"/>
    <property type="match status" value="3"/>
</dbReference>
<dbReference type="Pfam" id="PF13432">
    <property type="entry name" value="TPR_16"/>
    <property type="match status" value="1"/>
</dbReference>
<keyword evidence="4" id="KW-1185">Reference proteome</keyword>
<dbReference type="PROSITE" id="PS50293">
    <property type="entry name" value="TPR_REGION"/>
    <property type="match status" value="1"/>
</dbReference>
<dbReference type="GO" id="GO:0051301">
    <property type="term" value="P:cell division"/>
    <property type="evidence" value="ECO:0007669"/>
    <property type="project" value="TreeGrafter"/>
</dbReference>
<name>A0A2R3Z374_9FLAO</name>
<dbReference type="Gene3D" id="1.25.40.10">
    <property type="entry name" value="Tetratricopeptide repeat domain"/>
    <property type="match status" value="1"/>
</dbReference>
<feature type="compositionally biased region" description="Basic and acidic residues" evidence="2">
    <location>
        <begin position="164"/>
        <end position="201"/>
    </location>
</feature>
<proteinExistence type="predicted"/>
<accession>A0A2R3Z374</accession>
<evidence type="ECO:0000313" key="3">
    <source>
        <dbReference type="EMBL" id="AVR44672.1"/>
    </source>
</evidence>
<dbReference type="GO" id="GO:0031145">
    <property type="term" value="P:anaphase-promoting complex-dependent catabolic process"/>
    <property type="evidence" value="ECO:0007669"/>
    <property type="project" value="TreeGrafter"/>
</dbReference>
<evidence type="ECO:0000313" key="4">
    <source>
        <dbReference type="Proteomes" id="UP000241507"/>
    </source>
</evidence>
<reference evidence="4" key="1">
    <citation type="submission" date="2018-03" db="EMBL/GenBank/DDBJ databases">
        <title>Gramella fulva sp. nov., isolated from a dry surface of tidal flat.</title>
        <authorList>
            <person name="Hwang S.H."/>
            <person name="Hwang W.M."/>
            <person name="Kang K."/>
            <person name="Ahn T.-Y."/>
        </authorList>
    </citation>
    <scope>NUCLEOTIDE SEQUENCE [LARGE SCALE GENOMIC DNA]</scope>
    <source>
        <strain evidence="4">SH35</strain>
    </source>
</reference>
<organism evidence="3 4">
    <name type="scientific">Christiangramia fulva</name>
    <dbReference type="NCBI Taxonomy" id="2126553"/>
    <lineage>
        <taxon>Bacteria</taxon>
        <taxon>Pseudomonadati</taxon>
        <taxon>Bacteroidota</taxon>
        <taxon>Flavobacteriia</taxon>
        <taxon>Flavobacteriales</taxon>
        <taxon>Flavobacteriaceae</taxon>
        <taxon>Christiangramia</taxon>
    </lineage>
</organism>
<dbReference type="GO" id="GO:0005737">
    <property type="term" value="C:cytoplasm"/>
    <property type="evidence" value="ECO:0007669"/>
    <property type="project" value="TreeGrafter"/>
</dbReference>
<dbReference type="OrthoDB" id="1525165at2"/>
<protein>
    <submittedName>
        <fullName evidence="3">Uncharacterized protein</fullName>
    </submittedName>
</protein>
<dbReference type="AlphaFoldDB" id="A0A2R3Z374"/>
<feature type="region of interest" description="Disordered" evidence="2">
    <location>
        <begin position="164"/>
        <end position="299"/>
    </location>
</feature>
<dbReference type="GO" id="GO:0016567">
    <property type="term" value="P:protein ubiquitination"/>
    <property type="evidence" value="ECO:0007669"/>
    <property type="project" value="TreeGrafter"/>
</dbReference>
<gene>
    <name evidence="3" type="ORF">C7S20_05005</name>
</gene>
<feature type="compositionally biased region" description="Basic and acidic residues" evidence="2">
    <location>
        <begin position="274"/>
        <end position="299"/>
    </location>
</feature>
<dbReference type="Pfam" id="PF00515">
    <property type="entry name" value="TPR_1"/>
    <property type="match status" value="1"/>
</dbReference>
<dbReference type="InterPro" id="IPR019734">
    <property type="entry name" value="TPR_rpt"/>
</dbReference>
<dbReference type="PANTHER" id="PTHR12558:SF13">
    <property type="entry name" value="CELL DIVISION CYCLE PROTEIN 27 HOMOLOG"/>
    <property type="match status" value="1"/>
</dbReference>